<feature type="region of interest" description="Disordered" evidence="1">
    <location>
        <begin position="318"/>
        <end position="364"/>
    </location>
</feature>
<gene>
    <name evidence="3" type="ORF">BTW07_01150</name>
</gene>
<keyword evidence="2" id="KW-1133">Transmembrane helix</keyword>
<dbReference type="PANTHER" id="PTHR30441:SF8">
    <property type="entry name" value="DUF748 DOMAIN-CONTAINING PROTEIN"/>
    <property type="match status" value="1"/>
</dbReference>
<dbReference type="RefSeq" id="WP_075568303.1">
    <property type="nucleotide sequence ID" value="NZ_MSDO01000001.1"/>
</dbReference>
<dbReference type="Proteomes" id="UP000186878">
    <property type="component" value="Unassembled WGS sequence"/>
</dbReference>
<sequence>MFNAARGRRASLFGLAVLVMFLILVVGPWALTKWAESRFTQSLGERVQIERVSFNPFTATAAFSALRIGKNDTPMISIESGKVVFSWSTLWQPGIHISEVQLHSPRLHLVSPSSGPLNLTTLGEDSSSGNVAPLGIDRIEADDGRIDWQDRRISGKPSLGATDVSVTLHDYQRSSDSPMQGQASGTVGGGRVDLDGRFGVMPLIGDLSVNARNVAVKAFEPWISAASAVRLERGRVDLDGQVRFGAAVDALIAYQGQLGLDDLATTDKQGQSLLSLEHGVFEGLDFTAGDHLVIDSSRLAAPTLTALIDDDGRLNLTAPFSDGQGGQATNDRQGGDQAAGRGEASPNQGQEQNRNLPQDQARNAGRSQGLAVALNRLEIERGRFDFEDRRMSPTVSLAVSQLSGQFTRFDTRSAKPASYRFEGMESDGTPVRIEGNVSLGNPPGGRMRLTTQHLALSQFAPYIQRFAGYRIEHGIADLELDYLLQGDTLTARNHIILKRLDLGNEIDPNETSLPLKRLIGLLQAETGVINLDIPIETTVDGNTQVDMSVVVWQALTESLNNIVTSPVDSLQALIGGDG</sequence>
<keyword evidence="2" id="KW-0812">Transmembrane</keyword>
<evidence type="ECO:0000256" key="2">
    <source>
        <dbReference type="SAM" id="Phobius"/>
    </source>
</evidence>
<reference evidence="3 4" key="1">
    <citation type="submission" date="2016-12" db="EMBL/GenBank/DDBJ databases">
        <title>Draft genome sequences of strains Salinicola socius SMB35, Salinicola sp. MH3R3-1 and Chromohalobacter sp. SMB17 from the Verkhnekamsk potash mining region of Russia.</title>
        <authorList>
            <person name="Mavrodi D.V."/>
            <person name="Olsson B.E."/>
            <person name="Korsakova E.S."/>
            <person name="Pyankova A."/>
            <person name="Mavrodi O.V."/>
            <person name="Plotnikova E.G."/>
        </authorList>
    </citation>
    <scope>NUCLEOTIDE SEQUENCE [LARGE SCALE GENOMIC DNA]</scope>
    <source>
        <strain evidence="3 4">SMB35</strain>
    </source>
</reference>
<evidence type="ECO:0000256" key="1">
    <source>
        <dbReference type="SAM" id="MobiDB-lite"/>
    </source>
</evidence>
<evidence type="ECO:0000313" key="3">
    <source>
        <dbReference type="EMBL" id="OLO06133.1"/>
    </source>
</evidence>
<evidence type="ECO:0000313" key="4">
    <source>
        <dbReference type="Proteomes" id="UP000186878"/>
    </source>
</evidence>
<dbReference type="Pfam" id="PF05359">
    <property type="entry name" value="DUF748"/>
    <property type="match status" value="1"/>
</dbReference>
<proteinExistence type="predicted"/>
<comment type="caution">
    <text evidence="3">The sequence shown here is derived from an EMBL/GenBank/DDBJ whole genome shotgun (WGS) entry which is preliminary data.</text>
</comment>
<name>A0A1Q8SXI7_9GAMM</name>
<dbReference type="STRING" id="404433.BTW07_01150"/>
<dbReference type="EMBL" id="MSDO01000001">
    <property type="protein sequence ID" value="OLO06133.1"/>
    <property type="molecule type" value="Genomic_DNA"/>
</dbReference>
<accession>A0A1Q8SXI7</accession>
<dbReference type="PANTHER" id="PTHR30441">
    <property type="entry name" value="DUF748 DOMAIN-CONTAINING PROTEIN"/>
    <property type="match status" value="1"/>
</dbReference>
<dbReference type="GO" id="GO:0090313">
    <property type="term" value="P:regulation of protein targeting to membrane"/>
    <property type="evidence" value="ECO:0007669"/>
    <property type="project" value="TreeGrafter"/>
</dbReference>
<feature type="transmembrane region" description="Helical" evidence="2">
    <location>
        <begin position="12"/>
        <end position="31"/>
    </location>
</feature>
<dbReference type="OrthoDB" id="9757969at2"/>
<dbReference type="InterPro" id="IPR008023">
    <property type="entry name" value="DUF748"/>
</dbReference>
<keyword evidence="2" id="KW-0472">Membrane</keyword>
<dbReference type="AlphaFoldDB" id="A0A1Q8SXI7"/>
<organism evidence="3 4">
    <name type="scientific">Salinicola socius</name>
    <dbReference type="NCBI Taxonomy" id="404433"/>
    <lineage>
        <taxon>Bacteria</taxon>
        <taxon>Pseudomonadati</taxon>
        <taxon>Pseudomonadota</taxon>
        <taxon>Gammaproteobacteria</taxon>
        <taxon>Oceanospirillales</taxon>
        <taxon>Halomonadaceae</taxon>
        <taxon>Salinicola</taxon>
    </lineage>
</organism>
<dbReference type="GO" id="GO:0005886">
    <property type="term" value="C:plasma membrane"/>
    <property type="evidence" value="ECO:0007669"/>
    <property type="project" value="TreeGrafter"/>
</dbReference>
<protein>
    <recommendedName>
        <fullName evidence="5">Dicarboxylate transport domain-containing protein</fullName>
    </recommendedName>
</protein>
<evidence type="ECO:0008006" key="5">
    <source>
        <dbReference type="Google" id="ProtNLM"/>
    </source>
</evidence>
<dbReference type="InterPro" id="IPR052894">
    <property type="entry name" value="AsmA-related"/>
</dbReference>
<keyword evidence="4" id="KW-1185">Reference proteome</keyword>
<feature type="compositionally biased region" description="Polar residues" evidence="1">
    <location>
        <begin position="345"/>
        <end position="361"/>
    </location>
</feature>